<evidence type="ECO:0000256" key="4">
    <source>
        <dbReference type="ARBA" id="ARBA00022692"/>
    </source>
</evidence>
<name>A0A3R6AYH9_9BACT</name>
<gene>
    <name evidence="10" type="ORF">EP073_08685</name>
</gene>
<keyword evidence="6 9" id="KW-1133">Transmembrane helix</keyword>
<evidence type="ECO:0000256" key="5">
    <source>
        <dbReference type="ARBA" id="ARBA00022970"/>
    </source>
</evidence>
<dbReference type="AlphaFoldDB" id="A0A3R6AYH9"/>
<organism evidence="10 11">
    <name type="scientific">Geovibrio thiophilus</name>
    <dbReference type="NCBI Taxonomy" id="139438"/>
    <lineage>
        <taxon>Bacteria</taxon>
        <taxon>Pseudomonadati</taxon>
        <taxon>Deferribacterota</taxon>
        <taxon>Deferribacteres</taxon>
        <taxon>Deferribacterales</taxon>
        <taxon>Geovibrionaceae</taxon>
        <taxon>Geovibrio</taxon>
    </lineage>
</organism>
<feature type="transmembrane region" description="Helical" evidence="9">
    <location>
        <begin position="37"/>
        <end position="54"/>
    </location>
</feature>
<evidence type="ECO:0000256" key="7">
    <source>
        <dbReference type="ARBA" id="ARBA00023136"/>
    </source>
</evidence>
<comment type="similarity">
    <text evidence="8">Belongs to the binding-protein-dependent transport system permease family. LivHM subfamily.</text>
</comment>
<dbReference type="EMBL" id="CP035108">
    <property type="protein sequence ID" value="QAR33474.1"/>
    <property type="molecule type" value="Genomic_DNA"/>
</dbReference>
<evidence type="ECO:0000256" key="3">
    <source>
        <dbReference type="ARBA" id="ARBA00022475"/>
    </source>
</evidence>
<keyword evidence="3" id="KW-1003">Cell membrane</keyword>
<proteinExistence type="inferred from homology"/>
<feature type="transmembrane region" description="Helical" evidence="9">
    <location>
        <begin position="100"/>
        <end position="121"/>
    </location>
</feature>
<keyword evidence="5" id="KW-0029">Amino-acid transport</keyword>
<dbReference type="GO" id="GO:0005886">
    <property type="term" value="C:plasma membrane"/>
    <property type="evidence" value="ECO:0007669"/>
    <property type="project" value="UniProtKB-SubCell"/>
</dbReference>
<dbReference type="InterPro" id="IPR001851">
    <property type="entry name" value="ABC_transp_permease"/>
</dbReference>
<dbReference type="RefSeq" id="WP_128466760.1">
    <property type="nucleotide sequence ID" value="NZ_CP035108.1"/>
</dbReference>
<reference evidence="10 11" key="1">
    <citation type="submission" date="2019-01" db="EMBL/GenBank/DDBJ databases">
        <title>Geovibrio thiophilus DSM 11263, complete genome.</title>
        <authorList>
            <person name="Spring S."/>
            <person name="Bunk B."/>
            <person name="Sproer C."/>
        </authorList>
    </citation>
    <scope>NUCLEOTIDE SEQUENCE [LARGE SCALE GENOMIC DNA]</scope>
    <source>
        <strain evidence="10 11">DSM 11263</strain>
    </source>
</reference>
<dbReference type="GO" id="GO:0006865">
    <property type="term" value="P:amino acid transport"/>
    <property type="evidence" value="ECO:0007669"/>
    <property type="project" value="UniProtKB-KW"/>
</dbReference>
<dbReference type="CDD" id="cd06582">
    <property type="entry name" value="TM_PBP1_LivH_like"/>
    <property type="match status" value="1"/>
</dbReference>
<feature type="transmembrane region" description="Helical" evidence="9">
    <location>
        <begin position="60"/>
        <end position="79"/>
    </location>
</feature>
<dbReference type="Pfam" id="PF02653">
    <property type="entry name" value="BPD_transp_2"/>
    <property type="match status" value="1"/>
</dbReference>
<dbReference type="OrthoDB" id="9797267at2"/>
<feature type="transmembrane region" description="Helical" evidence="9">
    <location>
        <begin position="12"/>
        <end position="30"/>
    </location>
</feature>
<dbReference type="PANTHER" id="PTHR11795:SF445">
    <property type="entry name" value="AMINO ACID ABC TRANSPORTER PERMEASE PROTEIN"/>
    <property type="match status" value="1"/>
</dbReference>
<evidence type="ECO:0000256" key="6">
    <source>
        <dbReference type="ARBA" id="ARBA00022989"/>
    </source>
</evidence>
<dbReference type="KEGG" id="gtl:EP073_08685"/>
<feature type="transmembrane region" description="Helical" evidence="9">
    <location>
        <begin position="196"/>
        <end position="219"/>
    </location>
</feature>
<evidence type="ECO:0000313" key="10">
    <source>
        <dbReference type="EMBL" id="QAR33474.1"/>
    </source>
</evidence>
<evidence type="ECO:0000313" key="11">
    <source>
        <dbReference type="Proteomes" id="UP000287502"/>
    </source>
</evidence>
<dbReference type="PANTHER" id="PTHR11795">
    <property type="entry name" value="BRANCHED-CHAIN AMINO ACID TRANSPORT SYSTEM PERMEASE PROTEIN LIVH"/>
    <property type="match status" value="1"/>
</dbReference>
<comment type="subcellular location">
    <subcellularLocation>
        <location evidence="1">Cell membrane</location>
        <topology evidence="1">Multi-pass membrane protein</topology>
    </subcellularLocation>
</comment>
<feature type="transmembrane region" description="Helical" evidence="9">
    <location>
        <begin position="231"/>
        <end position="255"/>
    </location>
</feature>
<keyword evidence="2" id="KW-0813">Transport</keyword>
<keyword evidence="11" id="KW-1185">Reference proteome</keyword>
<protein>
    <submittedName>
        <fullName evidence="10">Branched-chain amino acid ABC transporter permease</fullName>
    </submittedName>
</protein>
<accession>A0A3R6AYH9</accession>
<feature type="transmembrane region" description="Helical" evidence="9">
    <location>
        <begin position="262"/>
        <end position="282"/>
    </location>
</feature>
<evidence type="ECO:0000256" key="2">
    <source>
        <dbReference type="ARBA" id="ARBA00022448"/>
    </source>
</evidence>
<dbReference type="Proteomes" id="UP000287502">
    <property type="component" value="Chromosome"/>
</dbReference>
<dbReference type="GO" id="GO:0022857">
    <property type="term" value="F:transmembrane transporter activity"/>
    <property type="evidence" value="ECO:0007669"/>
    <property type="project" value="InterPro"/>
</dbReference>
<keyword evidence="4 9" id="KW-0812">Transmembrane</keyword>
<evidence type="ECO:0000256" key="1">
    <source>
        <dbReference type="ARBA" id="ARBA00004651"/>
    </source>
</evidence>
<dbReference type="InterPro" id="IPR052157">
    <property type="entry name" value="BCAA_transport_permease"/>
</dbReference>
<evidence type="ECO:0000256" key="9">
    <source>
        <dbReference type="SAM" id="Phobius"/>
    </source>
</evidence>
<sequence length="294" mass="32460">MIGYVESVINGILMGSIYGLTAVGLTLIFGVMKVINFAHGSILMVGMFAAYWFVTLTGVNPYLALFVVVPFLYFFGFYLQKFVIKPIFEAEKDIREPITVIIVTTGIWYVLDNLALLLFGAEFRVAKTVVSGQMLEIFDMYFLWSKIIGAGVTLLLGIYLYWFLRHSRMGKAVRATSLDREAATLMGIKQTRIYNIVFGLGCACCGVAACVLVPFYYVYPTVGVPFDIKAFVIVVLGGLGSVPGAILGGIIIGLIETVGAQFMAATWTEMLIYVFFLFVLFVKPSGLFGLKQDY</sequence>
<keyword evidence="7 9" id="KW-0472">Membrane</keyword>
<feature type="transmembrane region" description="Helical" evidence="9">
    <location>
        <begin position="141"/>
        <end position="164"/>
    </location>
</feature>
<evidence type="ECO:0000256" key="8">
    <source>
        <dbReference type="ARBA" id="ARBA00037998"/>
    </source>
</evidence>